<reference evidence="2 3" key="1">
    <citation type="journal article" date="2023" name="Sci. Data">
        <title>Genome assembly of the Korean intertidal mud-creeper Batillaria attramentaria.</title>
        <authorList>
            <person name="Patra A.K."/>
            <person name="Ho P.T."/>
            <person name="Jun S."/>
            <person name="Lee S.J."/>
            <person name="Kim Y."/>
            <person name="Won Y.J."/>
        </authorList>
    </citation>
    <scope>NUCLEOTIDE SEQUENCE [LARGE SCALE GENOMIC DNA]</scope>
    <source>
        <strain evidence="2">Wonlab-2016</strain>
    </source>
</reference>
<proteinExistence type="predicted"/>
<feature type="non-terminal residue" evidence="2">
    <location>
        <position position="1"/>
    </location>
</feature>
<feature type="region of interest" description="Disordered" evidence="1">
    <location>
        <begin position="43"/>
        <end position="78"/>
    </location>
</feature>
<gene>
    <name evidence="2" type="ORF">BaRGS_00016860</name>
</gene>
<evidence type="ECO:0000313" key="2">
    <source>
        <dbReference type="EMBL" id="KAK7491841.1"/>
    </source>
</evidence>
<organism evidence="2 3">
    <name type="scientific">Batillaria attramentaria</name>
    <dbReference type="NCBI Taxonomy" id="370345"/>
    <lineage>
        <taxon>Eukaryota</taxon>
        <taxon>Metazoa</taxon>
        <taxon>Spiralia</taxon>
        <taxon>Lophotrochozoa</taxon>
        <taxon>Mollusca</taxon>
        <taxon>Gastropoda</taxon>
        <taxon>Caenogastropoda</taxon>
        <taxon>Sorbeoconcha</taxon>
        <taxon>Cerithioidea</taxon>
        <taxon>Batillariidae</taxon>
        <taxon>Batillaria</taxon>
    </lineage>
</organism>
<evidence type="ECO:0000313" key="3">
    <source>
        <dbReference type="Proteomes" id="UP001519460"/>
    </source>
</evidence>
<sequence>GLTFVTGASGAPVITQGRLDRFQQEGPGGGIFFSPQAGIVPEPVSAQSSIEGHTAPAEVSKSRNIRQGSFLPDESPRS</sequence>
<evidence type="ECO:0000256" key="1">
    <source>
        <dbReference type="SAM" id="MobiDB-lite"/>
    </source>
</evidence>
<keyword evidence="3" id="KW-1185">Reference proteome</keyword>
<dbReference type="Proteomes" id="UP001519460">
    <property type="component" value="Unassembled WGS sequence"/>
</dbReference>
<accession>A0ABD0KXR6</accession>
<name>A0ABD0KXR6_9CAEN</name>
<comment type="caution">
    <text evidence="2">The sequence shown here is derived from an EMBL/GenBank/DDBJ whole genome shotgun (WGS) entry which is preliminary data.</text>
</comment>
<dbReference type="AlphaFoldDB" id="A0ABD0KXR6"/>
<dbReference type="EMBL" id="JACVVK020000109">
    <property type="protein sequence ID" value="KAK7491841.1"/>
    <property type="molecule type" value="Genomic_DNA"/>
</dbReference>
<protein>
    <submittedName>
        <fullName evidence="2">Uncharacterized protein</fullName>
    </submittedName>
</protein>